<sequence>MTEDELHKLLRTEVAHSARVWNYLLGGEDNFAADREAAEYALALMPELVQSARANREFLGRAVQFLAAEAGVRQFLDIGTGLPTAGNTHEVAQAAAPDSRIVYVDNDPMVLVHARALLTSTPEGATDYVEADLRDTAPILDRAAGILDLTRPVAIMLLGIVNFVIDDAEARTVVRRLVDAVPSGSYLVISHPTTEVNGPAVEKSMRDWNESGAAPITARTREGILVFFDGLELLPPGLVTCSAWRPDPSRHEITDKVSEFAGVGRKP</sequence>
<dbReference type="GO" id="GO:0008168">
    <property type="term" value="F:methyltransferase activity"/>
    <property type="evidence" value="ECO:0007669"/>
    <property type="project" value="UniProtKB-KW"/>
</dbReference>
<dbReference type="EMBL" id="JAENHO010000003">
    <property type="protein sequence ID" value="MBL7254693.1"/>
    <property type="molecule type" value="Genomic_DNA"/>
</dbReference>
<reference evidence="1 2" key="1">
    <citation type="submission" date="2021-01" db="EMBL/GenBank/DDBJ databases">
        <title>Actinoplanes sp. nov. LDG1-01 isolated from lichen.</title>
        <authorList>
            <person name="Saeng-In P."/>
            <person name="Phongsopitanun W."/>
            <person name="Kanchanasin P."/>
            <person name="Yuki M."/>
            <person name="Kudo T."/>
            <person name="Ohkuma M."/>
            <person name="Tanasupawat S."/>
        </authorList>
    </citation>
    <scope>NUCLEOTIDE SEQUENCE [LARGE SCALE GENOMIC DNA]</scope>
    <source>
        <strain evidence="1 2">LDG1-01</strain>
    </source>
</reference>
<keyword evidence="2" id="KW-1185">Reference proteome</keyword>
<proteinExistence type="predicted"/>
<accession>A0ABS1VJ10</accession>
<comment type="caution">
    <text evidence="1">The sequence shown here is derived from an EMBL/GenBank/DDBJ whole genome shotgun (WGS) entry which is preliminary data.</text>
</comment>
<dbReference type="Gene3D" id="3.40.50.150">
    <property type="entry name" value="Vaccinia Virus protein VP39"/>
    <property type="match status" value="1"/>
</dbReference>
<dbReference type="InterPro" id="IPR029063">
    <property type="entry name" value="SAM-dependent_MTases_sf"/>
</dbReference>
<gene>
    <name evidence="1" type="ORF">JKJ07_10255</name>
</gene>
<dbReference type="InterPro" id="IPR006764">
    <property type="entry name" value="SAM_dep_MeTrfase_SAV2177_type"/>
</dbReference>
<keyword evidence="1" id="KW-0808">Transferase</keyword>
<protein>
    <submittedName>
        <fullName evidence="1">SAM-dependent methyltransferase</fullName>
    </submittedName>
</protein>
<evidence type="ECO:0000313" key="1">
    <source>
        <dbReference type="EMBL" id="MBL7254693.1"/>
    </source>
</evidence>
<dbReference type="SUPFAM" id="SSF53335">
    <property type="entry name" value="S-adenosyl-L-methionine-dependent methyltransferases"/>
    <property type="match status" value="1"/>
</dbReference>
<dbReference type="PIRSF" id="PIRSF017393">
    <property type="entry name" value="MTase_SAV2177"/>
    <property type="match status" value="1"/>
</dbReference>
<dbReference type="RefSeq" id="WP_202991216.1">
    <property type="nucleotide sequence ID" value="NZ_JAENHO010000003.1"/>
</dbReference>
<organism evidence="1 2">
    <name type="scientific">Paractinoplanes lichenicola</name>
    <dbReference type="NCBI Taxonomy" id="2802976"/>
    <lineage>
        <taxon>Bacteria</taxon>
        <taxon>Bacillati</taxon>
        <taxon>Actinomycetota</taxon>
        <taxon>Actinomycetes</taxon>
        <taxon>Micromonosporales</taxon>
        <taxon>Micromonosporaceae</taxon>
        <taxon>Paractinoplanes</taxon>
    </lineage>
</organism>
<evidence type="ECO:0000313" key="2">
    <source>
        <dbReference type="Proteomes" id="UP000598996"/>
    </source>
</evidence>
<dbReference type="GO" id="GO:0032259">
    <property type="term" value="P:methylation"/>
    <property type="evidence" value="ECO:0007669"/>
    <property type="project" value="UniProtKB-KW"/>
</dbReference>
<dbReference type="Pfam" id="PF04672">
    <property type="entry name" value="Methyltransf_19"/>
    <property type="match status" value="1"/>
</dbReference>
<name>A0ABS1VJ10_9ACTN</name>
<dbReference type="Proteomes" id="UP000598996">
    <property type="component" value="Unassembled WGS sequence"/>
</dbReference>
<keyword evidence="1" id="KW-0489">Methyltransferase</keyword>